<dbReference type="RefSeq" id="WP_129061118.1">
    <property type="nucleotide sequence ID" value="NZ_NXIE01000002.1"/>
</dbReference>
<keyword evidence="2" id="KW-1185">Reference proteome</keyword>
<reference evidence="1 2" key="1">
    <citation type="submission" date="2017-09" db="EMBL/GenBank/DDBJ databases">
        <title>Genomics of the genus Arcobacter.</title>
        <authorList>
            <person name="Perez-Cataluna A."/>
            <person name="Figueras M.J."/>
            <person name="Salas-Masso N."/>
        </authorList>
    </citation>
    <scope>NUCLEOTIDE SEQUENCE [LARGE SCALE GENOMIC DNA]</scope>
    <source>
        <strain evidence="1 2">F156-34</strain>
    </source>
</reference>
<organism evidence="1 2">
    <name type="scientific">Halarcobacter mediterraneus</name>
    <dbReference type="NCBI Taxonomy" id="2023153"/>
    <lineage>
        <taxon>Bacteria</taxon>
        <taxon>Pseudomonadati</taxon>
        <taxon>Campylobacterota</taxon>
        <taxon>Epsilonproteobacteria</taxon>
        <taxon>Campylobacterales</taxon>
        <taxon>Arcobacteraceae</taxon>
        <taxon>Halarcobacter</taxon>
    </lineage>
</organism>
<evidence type="ECO:0000313" key="2">
    <source>
        <dbReference type="Proteomes" id="UP000289718"/>
    </source>
</evidence>
<dbReference type="EMBL" id="NXIE01000002">
    <property type="protein sequence ID" value="RXK13297.1"/>
    <property type="molecule type" value="Genomic_DNA"/>
</dbReference>
<proteinExistence type="predicted"/>
<dbReference type="Proteomes" id="UP000289718">
    <property type="component" value="Unassembled WGS sequence"/>
</dbReference>
<dbReference type="OrthoDB" id="5366097at2"/>
<accession>A0A4Q1B4W9</accession>
<dbReference type="AlphaFoldDB" id="A0A4Q1B4W9"/>
<name>A0A4Q1B4W9_9BACT</name>
<gene>
    <name evidence="1" type="ORF">CP965_05705</name>
</gene>
<protein>
    <submittedName>
        <fullName evidence="1">Uncharacterized protein</fullName>
    </submittedName>
</protein>
<sequence length="76" mass="8910">MAEYFDEIKNFKEENPINIIVFNIINKIKYAHDFTTAAKMMKENNIKLEDIASRTIRLSFIDFIKLADILIQSKGK</sequence>
<evidence type="ECO:0000313" key="1">
    <source>
        <dbReference type="EMBL" id="RXK13297.1"/>
    </source>
</evidence>
<comment type="caution">
    <text evidence="1">The sequence shown here is derived from an EMBL/GenBank/DDBJ whole genome shotgun (WGS) entry which is preliminary data.</text>
</comment>